<protein>
    <recommendedName>
        <fullName evidence="7">FAD-binding PCMH-type domain-containing protein</fullName>
    </recommendedName>
</protein>
<dbReference type="GO" id="GO:0016491">
    <property type="term" value="F:oxidoreductase activity"/>
    <property type="evidence" value="ECO:0007669"/>
    <property type="project" value="UniProtKB-KW"/>
</dbReference>
<accession>S8AJE2</accession>
<dbReference type="Gene3D" id="3.30.465.10">
    <property type="match status" value="2"/>
</dbReference>
<comment type="cofactor">
    <cofactor evidence="1">
        <name>FAD</name>
        <dbReference type="ChEBI" id="CHEBI:57692"/>
    </cofactor>
</comment>
<keyword evidence="9" id="KW-1185">Reference proteome</keyword>
<dbReference type="InterPro" id="IPR036318">
    <property type="entry name" value="FAD-bd_PCMH-like_sf"/>
</dbReference>
<evidence type="ECO:0000256" key="5">
    <source>
        <dbReference type="ARBA" id="ARBA00023002"/>
    </source>
</evidence>
<feature type="chain" id="PRO_5004560561" description="FAD-binding PCMH-type domain-containing protein" evidence="6">
    <location>
        <begin position="22"/>
        <end position="613"/>
    </location>
</feature>
<dbReference type="InterPro" id="IPR050416">
    <property type="entry name" value="FAD-linked_Oxidoreductase"/>
</dbReference>
<dbReference type="PhylomeDB" id="S8AJE2"/>
<dbReference type="InterPro" id="IPR016169">
    <property type="entry name" value="FAD-bd_PCMH_sub2"/>
</dbReference>
<evidence type="ECO:0000256" key="3">
    <source>
        <dbReference type="ARBA" id="ARBA00022630"/>
    </source>
</evidence>
<evidence type="ECO:0000259" key="7">
    <source>
        <dbReference type="PROSITE" id="PS51387"/>
    </source>
</evidence>
<keyword evidence="3" id="KW-0285">Flavoprotein</keyword>
<evidence type="ECO:0000313" key="8">
    <source>
        <dbReference type="EMBL" id="EPS25873.1"/>
    </source>
</evidence>
<evidence type="ECO:0000313" key="9">
    <source>
        <dbReference type="Proteomes" id="UP000019376"/>
    </source>
</evidence>
<feature type="signal peptide" evidence="6">
    <location>
        <begin position="1"/>
        <end position="21"/>
    </location>
</feature>
<dbReference type="Pfam" id="PF08031">
    <property type="entry name" value="BBE"/>
    <property type="match status" value="1"/>
</dbReference>
<dbReference type="PROSITE" id="PS51387">
    <property type="entry name" value="FAD_PCMH"/>
    <property type="match status" value="1"/>
</dbReference>
<dbReference type="SUPFAM" id="SSF56176">
    <property type="entry name" value="FAD-binding/transporter-associated domain-like"/>
    <property type="match status" value="1"/>
</dbReference>
<dbReference type="OrthoDB" id="9983560at2759"/>
<feature type="domain" description="FAD-binding PCMH-type" evidence="7">
    <location>
        <begin position="122"/>
        <end position="310"/>
    </location>
</feature>
<evidence type="ECO:0000256" key="6">
    <source>
        <dbReference type="SAM" id="SignalP"/>
    </source>
</evidence>
<dbReference type="Pfam" id="PF01565">
    <property type="entry name" value="FAD_binding_4"/>
    <property type="match status" value="1"/>
</dbReference>
<dbReference type="InterPro" id="IPR012951">
    <property type="entry name" value="BBE"/>
</dbReference>
<keyword evidence="4" id="KW-0274">FAD</keyword>
<dbReference type="InterPro" id="IPR006094">
    <property type="entry name" value="Oxid_FAD_bind_N"/>
</dbReference>
<dbReference type="PANTHER" id="PTHR42973">
    <property type="entry name" value="BINDING OXIDOREDUCTASE, PUTATIVE (AFU_ORTHOLOGUE AFUA_1G17690)-RELATED"/>
    <property type="match status" value="1"/>
</dbReference>
<reference evidence="8 9" key="1">
    <citation type="journal article" date="2013" name="PLoS ONE">
        <title>Genomic and secretomic analyses reveal unique features of the lignocellulolytic enzyme system of Penicillium decumbens.</title>
        <authorList>
            <person name="Liu G."/>
            <person name="Zhang L."/>
            <person name="Wei X."/>
            <person name="Zou G."/>
            <person name="Qin Y."/>
            <person name="Ma L."/>
            <person name="Li J."/>
            <person name="Zheng H."/>
            <person name="Wang S."/>
            <person name="Wang C."/>
            <person name="Xun L."/>
            <person name="Zhao G.-P."/>
            <person name="Zhou Z."/>
            <person name="Qu Y."/>
        </authorList>
    </citation>
    <scope>NUCLEOTIDE SEQUENCE [LARGE SCALE GENOMIC DNA]</scope>
    <source>
        <strain evidence="9">114-2 / CGMCC 5302</strain>
    </source>
</reference>
<dbReference type="PANTHER" id="PTHR42973:SF39">
    <property type="entry name" value="FAD-BINDING PCMH-TYPE DOMAIN-CONTAINING PROTEIN"/>
    <property type="match status" value="1"/>
</dbReference>
<dbReference type="Proteomes" id="UP000019376">
    <property type="component" value="Unassembled WGS sequence"/>
</dbReference>
<dbReference type="eggNOG" id="ENOG502QQWK">
    <property type="taxonomic scope" value="Eukaryota"/>
</dbReference>
<organism evidence="8 9">
    <name type="scientific">Penicillium oxalicum (strain 114-2 / CGMCC 5302)</name>
    <name type="common">Penicillium decumbens</name>
    <dbReference type="NCBI Taxonomy" id="933388"/>
    <lineage>
        <taxon>Eukaryota</taxon>
        <taxon>Fungi</taxon>
        <taxon>Dikarya</taxon>
        <taxon>Ascomycota</taxon>
        <taxon>Pezizomycotina</taxon>
        <taxon>Eurotiomycetes</taxon>
        <taxon>Eurotiomycetidae</taxon>
        <taxon>Eurotiales</taxon>
        <taxon>Aspergillaceae</taxon>
        <taxon>Penicillium</taxon>
    </lineage>
</organism>
<gene>
    <name evidence="8" type="ORF">PDE_00809</name>
</gene>
<dbReference type="AlphaFoldDB" id="S8AJE2"/>
<keyword evidence="6" id="KW-0732">Signal</keyword>
<dbReference type="InterPro" id="IPR016166">
    <property type="entry name" value="FAD-bd_PCMH"/>
</dbReference>
<keyword evidence="5" id="KW-0560">Oxidoreductase</keyword>
<name>S8AJE2_PENO1</name>
<dbReference type="GO" id="GO:0071949">
    <property type="term" value="F:FAD binding"/>
    <property type="evidence" value="ECO:0007669"/>
    <property type="project" value="InterPro"/>
</dbReference>
<sequence>MLVRLALFGLTVAFTIQYLNAWPLGFKSACRCRPGESCWPTPAQWQTLGDSLEGKLQLLRPAGEACLPSSNTPGKCQEFVNNFRNTTWRVLDAAALQVVNWEHDRRNQQSCHVNEANVTEHCDQGRVARHSAAVMSVMDVQAVVRFAAKHQIRLAVRNTGHDLAGRSTAPDSLQIHTAALKGIQFTESFRPTMPWGQKASSQGPAVTVGAGVMTGELYSAAAEGGYVVVGGSCSTVGIAGGWMQGGGYGILSPSRGLGSDNVLEVSLVTAEGAYLTANEYQNQELFWAIRGGGGGTFGVVTSVVFRAYPDAPVTVTTLDVMNPDGADKNFWNGVEKHLRLLPRFNEQGVAVQAYAMPVFPLGGAWLRIEIYAVESSTATANLVHELQASLRRLGLNIQASEEYFEKLSTYLAIPKGFDQAGVGIMTASRLVSHKLMNSSTGPNRLAQTLSSLKYAPGDVLSFEGIAGKQVMANREHIDSAVHPDWRAALMSLTLGRALPPGPNWEAYDAIEKELSTIQLPVLDSLEQGQRGSYLGIPFPYEQQPARTFWGDNYPRLRDIKQRWDPQNLFLTRLGVGSEDWDDEGTCRVALNSIVLQEVVKMTRPWFRSLKEIL</sequence>
<evidence type="ECO:0000256" key="2">
    <source>
        <dbReference type="ARBA" id="ARBA00005466"/>
    </source>
</evidence>
<dbReference type="STRING" id="933388.S8AJE2"/>
<dbReference type="EMBL" id="KB644408">
    <property type="protein sequence ID" value="EPS25873.1"/>
    <property type="molecule type" value="Genomic_DNA"/>
</dbReference>
<dbReference type="HOGENOM" id="CLU_018354_4_2_1"/>
<comment type="similarity">
    <text evidence="2">Belongs to the oxygen-dependent FAD-linked oxidoreductase family.</text>
</comment>
<evidence type="ECO:0000256" key="1">
    <source>
        <dbReference type="ARBA" id="ARBA00001974"/>
    </source>
</evidence>
<evidence type="ECO:0000256" key="4">
    <source>
        <dbReference type="ARBA" id="ARBA00022827"/>
    </source>
</evidence>
<proteinExistence type="inferred from homology"/>